<dbReference type="EMBL" id="AP022871">
    <property type="protein sequence ID" value="BCB89603.1"/>
    <property type="molecule type" value="Genomic_DNA"/>
</dbReference>
<accession>A0A6F8YUE9</accession>
<evidence type="ECO:0000313" key="2">
    <source>
        <dbReference type="Proteomes" id="UP000503011"/>
    </source>
</evidence>
<gene>
    <name evidence="1" type="ORF">Psuf_069160</name>
</gene>
<evidence type="ECO:0000313" key="1">
    <source>
        <dbReference type="EMBL" id="BCB89603.1"/>
    </source>
</evidence>
<dbReference type="Proteomes" id="UP000503011">
    <property type="component" value="Chromosome"/>
</dbReference>
<dbReference type="KEGG" id="psuu:Psuf_069160"/>
<proteinExistence type="predicted"/>
<dbReference type="AlphaFoldDB" id="A0A6F8YUE9"/>
<dbReference type="Gene3D" id="3.40.190.10">
    <property type="entry name" value="Periplasmic binding protein-like II"/>
    <property type="match status" value="1"/>
</dbReference>
<dbReference type="RefSeq" id="WP_173161553.1">
    <property type="nucleotide sequence ID" value="NZ_AP022871.1"/>
</dbReference>
<name>A0A6F8YUE9_9ACTN</name>
<reference evidence="1 2" key="2">
    <citation type="submission" date="2020-03" db="EMBL/GenBank/DDBJ databases">
        <authorList>
            <person name="Ichikawa N."/>
            <person name="Kimura A."/>
            <person name="Kitahashi Y."/>
            <person name="Uohara A."/>
        </authorList>
    </citation>
    <scope>NUCLEOTIDE SEQUENCE [LARGE SCALE GENOMIC DNA]</scope>
    <source>
        <strain evidence="1 2">NBRC 105367</strain>
    </source>
</reference>
<organism evidence="1 2">
    <name type="scientific">Phytohabitans suffuscus</name>
    <dbReference type="NCBI Taxonomy" id="624315"/>
    <lineage>
        <taxon>Bacteria</taxon>
        <taxon>Bacillati</taxon>
        <taxon>Actinomycetota</taxon>
        <taxon>Actinomycetes</taxon>
        <taxon>Micromonosporales</taxon>
        <taxon>Micromonosporaceae</taxon>
    </lineage>
</organism>
<keyword evidence="2" id="KW-1185">Reference proteome</keyword>
<reference evidence="1 2" key="1">
    <citation type="submission" date="2020-03" db="EMBL/GenBank/DDBJ databases">
        <title>Whole genome shotgun sequence of Phytohabitans suffuscus NBRC 105367.</title>
        <authorList>
            <person name="Komaki H."/>
            <person name="Tamura T."/>
        </authorList>
    </citation>
    <scope>NUCLEOTIDE SEQUENCE [LARGE SCALE GENOMIC DNA]</scope>
    <source>
        <strain evidence="1 2">NBRC 105367</strain>
    </source>
</reference>
<protein>
    <submittedName>
        <fullName evidence="1">Uncharacterized protein</fullName>
    </submittedName>
</protein>
<sequence length="61" mass="6508">MNAVNAGVIYHYYWYGDRADDGADSKNTELVYFGGQDPGAGPSTPYVIMLSVTFQGAPAST</sequence>